<dbReference type="RefSeq" id="WP_070070976.1">
    <property type="nucleotide sequence ID" value="NZ_MKKK01000073.1"/>
</dbReference>
<evidence type="ECO:0000313" key="4">
    <source>
        <dbReference type="EMBL" id="OEY91765.1"/>
    </source>
</evidence>
<gene>
    <name evidence="4" type="ORF">BJI46_06400</name>
</gene>
<dbReference type="PANTHER" id="PTHR10655:SF17">
    <property type="entry name" value="LYSOPHOSPHOLIPASE-LIKE PROTEIN 1"/>
    <property type="match status" value="1"/>
</dbReference>
<dbReference type="Gene3D" id="3.40.50.1820">
    <property type="entry name" value="alpha/beta hydrolase"/>
    <property type="match status" value="1"/>
</dbReference>
<keyword evidence="5" id="KW-1185">Reference proteome</keyword>
<proteinExistence type="inferred from homology"/>
<dbReference type="AlphaFoldDB" id="A0A1E7QXH8"/>
<dbReference type="InterPro" id="IPR003140">
    <property type="entry name" value="PLipase/COase/thioEstase"/>
</dbReference>
<feature type="domain" description="Phospholipase/carboxylesterase/thioesterase" evidence="3">
    <location>
        <begin position="3"/>
        <end position="199"/>
    </location>
</feature>
<dbReference type="Pfam" id="PF02230">
    <property type="entry name" value="Abhydrolase_2"/>
    <property type="match status" value="1"/>
</dbReference>
<dbReference type="Proteomes" id="UP000185895">
    <property type="component" value="Unassembled WGS sequence"/>
</dbReference>
<reference evidence="4 5" key="1">
    <citation type="submission" date="2016-09" db="EMBL/GenBank/DDBJ databases">
        <authorList>
            <person name="Capua I."/>
            <person name="De Benedictis P."/>
            <person name="Joannis T."/>
            <person name="Lombin L.H."/>
            <person name="Cattoli G."/>
        </authorList>
    </citation>
    <scope>NUCLEOTIDE SEQUENCE [LARGE SCALE GENOMIC DNA]</scope>
    <source>
        <strain evidence="4 5">ANC 4671</strain>
    </source>
</reference>
<dbReference type="STRING" id="1262585.BJI46_06400"/>
<keyword evidence="2" id="KW-0378">Hydrolase</keyword>
<dbReference type="EMBL" id="MKKK01000073">
    <property type="protein sequence ID" value="OEY91765.1"/>
    <property type="molecule type" value="Genomic_DNA"/>
</dbReference>
<evidence type="ECO:0000256" key="2">
    <source>
        <dbReference type="ARBA" id="ARBA00022801"/>
    </source>
</evidence>
<sequence>MMKKLVIMLHGVGSYGADLESIARYWQKGVTDLEFASPNAPFHFMNSPDAFQWFSISEINQENRFQRIVEARVAFDQTITTILQQHQMQNHLDQVVFCGFSQGAIMALDAVVSGRWPVAGVIGLSGRLVTPILDGVSKSTQILLMHGEADTVISVQESHLAREQLSLAGFNVHLETFAGLPHAVNQQELERGEMFLKTILGT</sequence>
<dbReference type="GO" id="GO:0016787">
    <property type="term" value="F:hydrolase activity"/>
    <property type="evidence" value="ECO:0007669"/>
    <property type="project" value="UniProtKB-KW"/>
</dbReference>
<dbReference type="InterPro" id="IPR029058">
    <property type="entry name" value="AB_hydrolase_fold"/>
</dbReference>
<name>A0A1E7QXH8_9GAMM</name>
<comment type="similarity">
    <text evidence="1">Belongs to the AB hydrolase superfamily. AB hydrolase 2 family.</text>
</comment>
<evidence type="ECO:0000259" key="3">
    <source>
        <dbReference type="Pfam" id="PF02230"/>
    </source>
</evidence>
<dbReference type="InterPro" id="IPR050565">
    <property type="entry name" value="LYPA1-2/EST-like"/>
</dbReference>
<protein>
    <submittedName>
        <fullName evidence="4">Esterase</fullName>
    </submittedName>
</protein>
<dbReference type="OrthoDB" id="9801763at2"/>
<dbReference type="PANTHER" id="PTHR10655">
    <property type="entry name" value="LYSOPHOSPHOLIPASE-RELATED"/>
    <property type="match status" value="1"/>
</dbReference>
<comment type="caution">
    <text evidence="4">The sequence shown here is derived from an EMBL/GenBank/DDBJ whole genome shotgun (WGS) entry which is preliminary data.</text>
</comment>
<dbReference type="SUPFAM" id="SSF53474">
    <property type="entry name" value="alpha/beta-Hydrolases"/>
    <property type="match status" value="1"/>
</dbReference>
<evidence type="ECO:0000313" key="5">
    <source>
        <dbReference type="Proteomes" id="UP000185895"/>
    </source>
</evidence>
<organism evidence="4 5">
    <name type="scientific">Acinetobacter qingfengensis</name>
    <dbReference type="NCBI Taxonomy" id="1262585"/>
    <lineage>
        <taxon>Bacteria</taxon>
        <taxon>Pseudomonadati</taxon>
        <taxon>Pseudomonadota</taxon>
        <taxon>Gammaproteobacteria</taxon>
        <taxon>Moraxellales</taxon>
        <taxon>Moraxellaceae</taxon>
        <taxon>Acinetobacter</taxon>
    </lineage>
</organism>
<accession>A0A1E7QXH8</accession>
<evidence type="ECO:0000256" key="1">
    <source>
        <dbReference type="ARBA" id="ARBA00006499"/>
    </source>
</evidence>